<organism evidence="2 3">
    <name type="scientific">Pseudothermotoga lettingae (strain ATCC BAA-301 / DSM 14385 / NBRC 107922 / TMO)</name>
    <name type="common">Thermotoga lettingae</name>
    <dbReference type="NCBI Taxonomy" id="416591"/>
    <lineage>
        <taxon>Bacteria</taxon>
        <taxon>Thermotogati</taxon>
        <taxon>Thermotogota</taxon>
        <taxon>Thermotogae</taxon>
        <taxon>Thermotogales</taxon>
        <taxon>Thermotogaceae</taxon>
        <taxon>Pseudothermotoga</taxon>
    </lineage>
</organism>
<dbReference type="InterPro" id="IPR015074">
    <property type="entry name" value="DUF1867"/>
</dbReference>
<name>A8F7K7_PSELT</name>
<dbReference type="OrthoDB" id="9782984at2"/>
<dbReference type="RefSeq" id="WP_012003617.1">
    <property type="nucleotide sequence ID" value="NC_009828.1"/>
</dbReference>
<sequence length="186" mass="20611">MVLFPKKGEENTEKTLQLAIEEASKCGKKLLISSTRGYSAEKALEMIPDDFQLIVVTHHHGFKEVDHQEFSEQTFQKLINKGHKVLTATHVLSGIERAFRREYNGIHTAEVIANTLRLFSQGVKVCVEMSLMAADAGLIKCSEWIVACAGSSKGLDTAMVIKPANTSRMLELRIGKIICMPSEYTG</sequence>
<dbReference type="PIRSF" id="PIRSF016138">
    <property type="entry name" value="UCP016138"/>
    <property type="match status" value="1"/>
</dbReference>
<gene>
    <name evidence="2" type="ordered locus">Tlet_1587</name>
</gene>
<evidence type="ECO:0000313" key="2">
    <source>
        <dbReference type="EMBL" id="ABV34141.1"/>
    </source>
</evidence>
<dbReference type="EMBL" id="CP000812">
    <property type="protein sequence ID" value="ABV34141.1"/>
    <property type="molecule type" value="Genomic_DNA"/>
</dbReference>
<protein>
    <recommendedName>
        <fullName evidence="1">Pyruvate kinase C-terminal domain-containing protein</fullName>
    </recommendedName>
</protein>
<dbReference type="InterPro" id="IPR015795">
    <property type="entry name" value="Pyrv_Knase_C"/>
</dbReference>
<dbReference type="HOGENOM" id="CLU_095207_1_0_0"/>
<dbReference type="AlphaFoldDB" id="A8F7K7"/>
<dbReference type="SUPFAM" id="SSF52935">
    <property type="entry name" value="PK C-terminal domain-like"/>
    <property type="match status" value="1"/>
</dbReference>
<reference evidence="2 3" key="1">
    <citation type="submission" date="2007-08" db="EMBL/GenBank/DDBJ databases">
        <title>Complete sequence of Thermotoga lettingae TMO.</title>
        <authorList>
            <consortium name="US DOE Joint Genome Institute"/>
            <person name="Copeland A."/>
            <person name="Lucas S."/>
            <person name="Lapidus A."/>
            <person name="Barry K."/>
            <person name="Glavina del Rio T."/>
            <person name="Dalin E."/>
            <person name="Tice H."/>
            <person name="Pitluck S."/>
            <person name="Foster B."/>
            <person name="Bruce D."/>
            <person name="Schmutz J."/>
            <person name="Larimer F."/>
            <person name="Land M."/>
            <person name="Hauser L."/>
            <person name="Kyrpides N."/>
            <person name="Mikhailova N."/>
            <person name="Nelson K."/>
            <person name="Gogarten J.P."/>
            <person name="Noll K."/>
            <person name="Richardson P."/>
        </authorList>
    </citation>
    <scope>NUCLEOTIDE SEQUENCE [LARGE SCALE GENOMIC DNA]</scope>
    <source>
        <strain evidence="3">ATCC BAA-301 / DSM 14385 / NBRC 107922 / TMO</strain>
    </source>
</reference>
<dbReference type="Pfam" id="PF02887">
    <property type="entry name" value="PK_C"/>
    <property type="match status" value="1"/>
</dbReference>
<dbReference type="InterPro" id="IPR036918">
    <property type="entry name" value="Pyrv_Knase_C_sf"/>
</dbReference>
<evidence type="ECO:0000313" key="3">
    <source>
        <dbReference type="Proteomes" id="UP000002016"/>
    </source>
</evidence>
<dbReference type="Gene3D" id="3.40.1380.20">
    <property type="entry name" value="Pyruvate kinase, C-terminal domain"/>
    <property type="match status" value="1"/>
</dbReference>
<dbReference type="eggNOG" id="COG1751">
    <property type="taxonomic scope" value="Bacteria"/>
</dbReference>
<accession>A8F7K7</accession>
<feature type="domain" description="Pyruvate kinase C-terminal" evidence="1">
    <location>
        <begin position="14"/>
        <end position="160"/>
    </location>
</feature>
<dbReference type="Proteomes" id="UP000002016">
    <property type="component" value="Chromosome"/>
</dbReference>
<reference evidence="2 3" key="2">
    <citation type="journal article" date="2009" name="Proc. Natl. Acad. Sci. U.S.A.">
        <title>On the chimeric nature, thermophilic origin, and phylogenetic placement of the Thermotogales.</title>
        <authorList>
            <person name="Zhaxybayeva O."/>
            <person name="Swithers K.S."/>
            <person name="Lapierre P."/>
            <person name="Fournier G.P."/>
            <person name="Bickhart D.M."/>
            <person name="DeBoy R.T."/>
            <person name="Nelson K.E."/>
            <person name="Nesbo C.L."/>
            <person name="Doolittle W.F."/>
            <person name="Gogarten J.P."/>
            <person name="Noll K.M."/>
        </authorList>
    </citation>
    <scope>NUCLEOTIDE SEQUENCE [LARGE SCALE GENOMIC DNA]</scope>
    <source>
        <strain evidence="3">ATCC BAA-301 / DSM 14385 / NBRC 107922 / TMO</strain>
    </source>
</reference>
<dbReference type="KEGG" id="tle:Tlet_1587"/>
<evidence type="ECO:0000259" key="1">
    <source>
        <dbReference type="Pfam" id="PF02887"/>
    </source>
</evidence>
<proteinExistence type="predicted"/>
<keyword evidence="3" id="KW-1185">Reference proteome</keyword>